<evidence type="ECO:0000259" key="9">
    <source>
        <dbReference type="PROSITE" id="PS50850"/>
    </source>
</evidence>
<dbReference type="FunFam" id="1.20.1250.20:FF:000126">
    <property type="entry name" value="MFS transporter permease"/>
    <property type="match status" value="1"/>
</dbReference>
<evidence type="ECO:0000313" key="11">
    <source>
        <dbReference type="Proteomes" id="UP001151071"/>
    </source>
</evidence>
<evidence type="ECO:0000256" key="6">
    <source>
        <dbReference type="ARBA" id="ARBA00058119"/>
    </source>
</evidence>
<evidence type="ECO:0000256" key="7">
    <source>
        <dbReference type="ARBA" id="ARBA00074139"/>
    </source>
</evidence>
<dbReference type="GO" id="GO:0022857">
    <property type="term" value="F:transmembrane transporter activity"/>
    <property type="evidence" value="ECO:0007669"/>
    <property type="project" value="InterPro"/>
</dbReference>
<protein>
    <recommendedName>
        <fullName evidence="7">Putative tartrate transporter</fullName>
    </recommendedName>
</protein>
<dbReference type="FunFam" id="1.20.1250.20:FF:000018">
    <property type="entry name" value="MFS transporter permease"/>
    <property type="match status" value="1"/>
</dbReference>
<proteinExistence type="predicted"/>
<feature type="transmembrane region" description="Helical" evidence="8">
    <location>
        <begin position="374"/>
        <end position="394"/>
    </location>
</feature>
<feature type="transmembrane region" description="Helical" evidence="8">
    <location>
        <begin position="286"/>
        <end position="305"/>
    </location>
</feature>
<organism evidence="10 11">
    <name type="scientific">Brevibacillus thermoruber</name>
    <dbReference type="NCBI Taxonomy" id="33942"/>
    <lineage>
        <taxon>Bacteria</taxon>
        <taxon>Bacillati</taxon>
        <taxon>Bacillota</taxon>
        <taxon>Bacilli</taxon>
        <taxon>Bacillales</taxon>
        <taxon>Paenibacillaceae</taxon>
        <taxon>Brevibacillus</taxon>
    </lineage>
</organism>
<evidence type="ECO:0000256" key="2">
    <source>
        <dbReference type="ARBA" id="ARBA00022448"/>
    </source>
</evidence>
<evidence type="ECO:0000256" key="5">
    <source>
        <dbReference type="ARBA" id="ARBA00023136"/>
    </source>
</evidence>
<dbReference type="Pfam" id="PF07690">
    <property type="entry name" value="MFS_1"/>
    <property type="match status" value="1"/>
</dbReference>
<feature type="transmembrane region" description="Helical" evidence="8">
    <location>
        <begin position="52"/>
        <end position="73"/>
    </location>
</feature>
<evidence type="ECO:0000256" key="3">
    <source>
        <dbReference type="ARBA" id="ARBA00022692"/>
    </source>
</evidence>
<feature type="transmembrane region" description="Helical" evidence="8">
    <location>
        <begin position="23"/>
        <end position="46"/>
    </location>
</feature>
<dbReference type="SUPFAM" id="SSF103473">
    <property type="entry name" value="MFS general substrate transporter"/>
    <property type="match status" value="1"/>
</dbReference>
<feature type="transmembrane region" description="Helical" evidence="8">
    <location>
        <begin position="317"/>
        <end position="336"/>
    </location>
</feature>
<comment type="subcellular location">
    <subcellularLocation>
        <location evidence="1">Cell membrane</location>
        <topology evidence="1">Multi-pass membrane protein</topology>
    </subcellularLocation>
</comment>
<evidence type="ECO:0000256" key="1">
    <source>
        <dbReference type="ARBA" id="ARBA00004651"/>
    </source>
</evidence>
<dbReference type="InterPro" id="IPR020846">
    <property type="entry name" value="MFS_dom"/>
</dbReference>
<comment type="function">
    <text evidence="6">Component of the tartrate utilization system and may allow entry of tartrate and tartrate dehydrogenase.</text>
</comment>
<feature type="transmembrane region" description="Helical" evidence="8">
    <location>
        <begin position="406"/>
        <end position="425"/>
    </location>
</feature>
<feature type="transmembrane region" description="Helical" evidence="8">
    <location>
        <begin position="249"/>
        <end position="274"/>
    </location>
</feature>
<keyword evidence="4 8" id="KW-1133">Transmembrane helix</keyword>
<keyword evidence="3 8" id="KW-0812">Transmembrane</keyword>
<keyword evidence="2" id="KW-0813">Transport</keyword>
<sequence>MNQEQAVQPSVGERTVRKVMRRIIPFIFLLYIVAFLDRVNLGYAALEMNQALGLTAEVFGLVSGIFFIGYFLFEIPSNILMHRVGARIWIARIIVSWGLVVIVTAWAQNAVHLYLLRFLLGVAEAGFFPGIILYITYWFRAREQARAFALFMTALAASNIIGAPVSTWIMDHINWFGMPGWRWMFILEGIPAVICGVVTYFYLTDRPDDAHWLTAEEKQWLKAELAREQKAKQARKRYTTKEVLANPRVWHLALIYLTLVVGLYGIGFWMPTIIKLLSSKLTNTQVGLVTMIPYVIGGLAMIGWARRSDRTGERRMHAAIPPAVGAIGLIVCAFTDDPYLSVLMMGVVTAGIYSFFGPFWALPALFLSEEAAAVGIALINSIGNLGGFLGPYALGYLKEATGSVTAGLFFLSGFLILCSLLTLAINRQTLAQHPEEDISM</sequence>
<feature type="transmembrane region" description="Helical" evidence="8">
    <location>
        <begin position="85"/>
        <end position="107"/>
    </location>
</feature>
<feature type="transmembrane region" description="Helical" evidence="8">
    <location>
        <begin position="113"/>
        <end position="135"/>
    </location>
</feature>
<dbReference type="AlphaFoldDB" id="A0A9X3TLR6"/>
<reference evidence="10" key="1">
    <citation type="submission" date="2022-12" db="EMBL/GenBank/DDBJ databases">
        <title>Draft genome sequence of the thermophilic strain Brevibacillus thermoruber HT42, isolated from Los Humeros, Puebla, Mexico, with biotechnological potential.</title>
        <authorList>
            <person name="Lara Sanchez J."/>
            <person name="Solis Palacios R."/>
            <person name="Bustos Baena A.S."/>
            <person name="Ruz Baez A.E."/>
            <person name="Espinosa Luna G."/>
            <person name="Oliart Ros R.M."/>
        </authorList>
    </citation>
    <scope>NUCLEOTIDE SEQUENCE</scope>
    <source>
        <strain evidence="10">HT42</strain>
    </source>
</reference>
<gene>
    <name evidence="10" type="ORF">O3V59_00120</name>
</gene>
<dbReference type="PANTHER" id="PTHR43791:SF36">
    <property type="entry name" value="TRANSPORTER, PUTATIVE (AFU_ORTHOLOGUE AFUA_6G08340)-RELATED"/>
    <property type="match status" value="1"/>
</dbReference>
<feature type="transmembrane region" description="Helical" evidence="8">
    <location>
        <begin position="147"/>
        <end position="169"/>
    </location>
</feature>
<dbReference type="RefSeq" id="WP_271139190.1">
    <property type="nucleotide sequence ID" value="NZ_JAPYYP010000001.1"/>
</dbReference>
<keyword evidence="11" id="KW-1185">Reference proteome</keyword>
<dbReference type="CDD" id="cd17319">
    <property type="entry name" value="MFS_ExuT_GudP_like"/>
    <property type="match status" value="1"/>
</dbReference>
<evidence type="ECO:0000256" key="4">
    <source>
        <dbReference type="ARBA" id="ARBA00022989"/>
    </source>
</evidence>
<dbReference type="Gene3D" id="1.20.1250.20">
    <property type="entry name" value="MFS general substrate transporter like domains"/>
    <property type="match status" value="2"/>
</dbReference>
<dbReference type="EMBL" id="JAPYYP010000001">
    <property type="protein sequence ID" value="MDA5106754.1"/>
    <property type="molecule type" value="Genomic_DNA"/>
</dbReference>
<evidence type="ECO:0000313" key="10">
    <source>
        <dbReference type="EMBL" id="MDA5106754.1"/>
    </source>
</evidence>
<comment type="caution">
    <text evidence="10">The sequence shown here is derived from an EMBL/GenBank/DDBJ whole genome shotgun (WGS) entry which is preliminary data.</text>
</comment>
<dbReference type="PANTHER" id="PTHR43791">
    <property type="entry name" value="PERMEASE-RELATED"/>
    <property type="match status" value="1"/>
</dbReference>
<dbReference type="InterPro" id="IPR011701">
    <property type="entry name" value="MFS"/>
</dbReference>
<feature type="transmembrane region" description="Helical" evidence="8">
    <location>
        <begin position="181"/>
        <end position="203"/>
    </location>
</feature>
<name>A0A9X3TLR6_9BACL</name>
<accession>A0A9X3TLR6</accession>
<evidence type="ECO:0000256" key="8">
    <source>
        <dbReference type="SAM" id="Phobius"/>
    </source>
</evidence>
<feature type="transmembrane region" description="Helical" evidence="8">
    <location>
        <begin position="342"/>
        <end position="362"/>
    </location>
</feature>
<dbReference type="PROSITE" id="PS50850">
    <property type="entry name" value="MFS"/>
    <property type="match status" value="1"/>
</dbReference>
<dbReference type="InterPro" id="IPR036259">
    <property type="entry name" value="MFS_trans_sf"/>
</dbReference>
<feature type="domain" description="Major facilitator superfamily (MFS) profile" evidence="9">
    <location>
        <begin position="23"/>
        <end position="430"/>
    </location>
</feature>
<dbReference type="Proteomes" id="UP001151071">
    <property type="component" value="Unassembled WGS sequence"/>
</dbReference>
<keyword evidence="5 8" id="KW-0472">Membrane</keyword>
<dbReference type="GO" id="GO:0005886">
    <property type="term" value="C:plasma membrane"/>
    <property type="evidence" value="ECO:0007669"/>
    <property type="project" value="UniProtKB-SubCell"/>
</dbReference>